<organism evidence="1 2">
    <name type="scientific">Ferroacidibacillus organovorans</name>
    <dbReference type="NCBI Taxonomy" id="1765683"/>
    <lineage>
        <taxon>Bacteria</taxon>
        <taxon>Bacillati</taxon>
        <taxon>Bacillota</taxon>
        <taxon>Bacilli</taxon>
        <taxon>Bacillales</taxon>
        <taxon>Alicyclobacillaceae</taxon>
        <taxon>Ferroacidibacillus</taxon>
    </lineage>
</organism>
<evidence type="ECO:0000313" key="2">
    <source>
        <dbReference type="Proteomes" id="UP000053557"/>
    </source>
</evidence>
<protein>
    <submittedName>
        <fullName evidence="1">Uncharacterized protein</fullName>
    </submittedName>
</protein>
<comment type="caution">
    <text evidence="1">The sequence shown here is derived from an EMBL/GenBank/DDBJ whole genome shotgun (WGS) entry which is preliminary data.</text>
</comment>
<sequence length="91" mass="10612">MQPPGVLHTDPLVVLIAQRNWYSYAVKALSQTTRDSSIRKSIAKLEMIYSKHWRVKDWRHEIKLRGFYNAQHFRDTCGKEMILEAIGGVEP</sequence>
<reference evidence="1 2" key="1">
    <citation type="submission" date="2015-12" db="EMBL/GenBank/DDBJ databases">
        <title>Draft genome sequence of Acidibacillus ferrooxidans ITV001, isolated from a chalcopyrite acid mine drainage site in Brazil.</title>
        <authorList>
            <person name="Dall'Agnol H."/>
            <person name="Nancucheo I."/>
            <person name="Johnson B."/>
            <person name="Oliveira R."/>
            <person name="Leite L."/>
            <person name="Pylro V."/>
            <person name="Nunes G.L."/>
            <person name="Tzotzos G."/>
            <person name="Fernandes G.R."/>
            <person name="Dutra J."/>
            <person name="Orellana S.C."/>
            <person name="Oliveira G."/>
        </authorList>
    </citation>
    <scope>NUCLEOTIDE SEQUENCE [LARGE SCALE GENOMIC DNA]</scope>
    <source>
        <strain evidence="2">ITV01</strain>
    </source>
</reference>
<dbReference type="Proteomes" id="UP000053557">
    <property type="component" value="Unassembled WGS sequence"/>
</dbReference>
<dbReference type="AlphaFoldDB" id="A0A117SX88"/>
<gene>
    <name evidence="1" type="ORF">ATW55_15470</name>
</gene>
<proteinExistence type="predicted"/>
<keyword evidence="2" id="KW-1185">Reference proteome</keyword>
<name>A0A117SX88_9BACL</name>
<evidence type="ECO:0000313" key="1">
    <source>
        <dbReference type="EMBL" id="KUO94921.1"/>
    </source>
</evidence>
<accession>A0A117SX88</accession>
<dbReference type="EMBL" id="LPVJ01000066">
    <property type="protein sequence ID" value="KUO94921.1"/>
    <property type="molecule type" value="Genomic_DNA"/>
</dbReference>